<name>A0A4Y9ZHN8_9AGAM</name>
<dbReference type="AlphaFoldDB" id="A0A4Y9ZHN8"/>
<reference evidence="2 3" key="1">
    <citation type="submission" date="2019-02" db="EMBL/GenBank/DDBJ databases">
        <title>Genome sequencing of the rare red list fungi Hericium alpestre (H. flagellum).</title>
        <authorList>
            <person name="Buettner E."/>
            <person name="Kellner H."/>
        </authorList>
    </citation>
    <scope>NUCLEOTIDE SEQUENCE [LARGE SCALE GENOMIC DNA]</scope>
    <source>
        <strain evidence="2 3">DSM 108284</strain>
    </source>
</reference>
<dbReference type="OrthoDB" id="3305772at2759"/>
<evidence type="ECO:0000313" key="2">
    <source>
        <dbReference type="EMBL" id="TFY74255.1"/>
    </source>
</evidence>
<dbReference type="EMBL" id="SFCI01002198">
    <property type="protein sequence ID" value="TFY74255.1"/>
    <property type="molecule type" value="Genomic_DNA"/>
</dbReference>
<organism evidence="2 3">
    <name type="scientific">Hericium alpestre</name>
    <dbReference type="NCBI Taxonomy" id="135208"/>
    <lineage>
        <taxon>Eukaryota</taxon>
        <taxon>Fungi</taxon>
        <taxon>Dikarya</taxon>
        <taxon>Basidiomycota</taxon>
        <taxon>Agaricomycotina</taxon>
        <taxon>Agaricomycetes</taxon>
        <taxon>Russulales</taxon>
        <taxon>Hericiaceae</taxon>
        <taxon>Hericium</taxon>
    </lineage>
</organism>
<comment type="caution">
    <text evidence="2">The sequence shown here is derived from an EMBL/GenBank/DDBJ whole genome shotgun (WGS) entry which is preliminary data.</text>
</comment>
<feature type="region of interest" description="Disordered" evidence="1">
    <location>
        <begin position="11"/>
        <end position="36"/>
    </location>
</feature>
<proteinExistence type="predicted"/>
<gene>
    <name evidence="2" type="ORF">EWM64_g9757</name>
</gene>
<keyword evidence="3" id="KW-1185">Reference proteome</keyword>
<dbReference type="Proteomes" id="UP000298061">
    <property type="component" value="Unassembled WGS sequence"/>
</dbReference>
<accession>A0A4Y9ZHN8</accession>
<protein>
    <submittedName>
        <fullName evidence="2">Uncharacterized protein</fullName>
    </submittedName>
</protein>
<evidence type="ECO:0000256" key="1">
    <source>
        <dbReference type="SAM" id="MobiDB-lite"/>
    </source>
</evidence>
<evidence type="ECO:0000313" key="3">
    <source>
        <dbReference type="Proteomes" id="UP000298061"/>
    </source>
</evidence>
<sequence length="431" mass="48108">MKHPWIAMRARSNTVASKAPAGKKAKETGAAVDSDSQDATVDLGADTVKVYAWNFEDVPFEDQQSFAATLPADLETLKVWKPEDEDDDKGLPKLMSINFVHHEGLEDDTDGKSRGIATLFADYIKNDGDFFLYFDGEPDFSLMELTLAKKKPETGPFVNVHIGPATLDEMDGFYPDSSKAHDLQGRGYSWVIAVRIDRDQDRLRMTQKLVKAHIFGVSTLLESDNANDEAGAVAKTTVGNSETAKLYFWVGSYPDDDEEDLVFAAVTTRELQSFGDWKPKDERDDSGLPPLLGAVLPDHKSLKHDVDGKSAGVSKLFDAYLKNDADFFLIYGKDPEHKLFEVTIASEKPSSGPYVEIKLVAASLDQMDGFELWREKLHELYEKGYKWIVGTRVEQDPKILRLSQRFVQGHNEGIFAIIDELEESSEQTVPA</sequence>